<dbReference type="InterPro" id="IPR028974">
    <property type="entry name" value="TSP_type-3_rpt"/>
</dbReference>
<keyword evidence="4" id="KW-1185">Reference proteome</keyword>
<dbReference type="RefSeq" id="WP_344795891.1">
    <property type="nucleotide sequence ID" value="NZ_BAABBN010000004.1"/>
</dbReference>
<keyword evidence="2" id="KW-0106">Calcium</keyword>
<dbReference type="InterPro" id="IPR003367">
    <property type="entry name" value="Thrombospondin_3-like_rpt"/>
</dbReference>
<name>A0ABP7MBD1_9GAMM</name>
<proteinExistence type="predicted"/>
<protein>
    <submittedName>
        <fullName evidence="3">Uncharacterized protein</fullName>
    </submittedName>
</protein>
<evidence type="ECO:0000256" key="1">
    <source>
        <dbReference type="ARBA" id="ARBA00022729"/>
    </source>
</evidence>
<evidence type="ECO:0000256" key="2">
    <source>
        <dbReference type="ARBA" id="ARBA00022837"/>
    </source>
</evidence>
<reference evidence="4" key="1">
    <citation type="journal article" date="2019" name="Int. J. Syst. Evol. Microbiol.">
        <title>The Global Catalogue of Microorganisms (GCM) 10K type strain sequencing project: providing services to taxonomists for standard genome sequencing and annotation.</title>
        <authorList>
            <consortium name="The Broad Institute Genomics Platform"/>
            <consortium name="The Broad Institute Genome Sequencing Center for Infectious Disease"/>
            <person name="Wu L."/>
            <person name="Ma J."/>
        </authorList>
    </citation>
    <scope>NUCLEOTIDE SEQUENCE [LARGE SCALE GENOMIC DNA]</scope>
    <source>
        <strain evidence="4">JCM 17551</strain>
    </source>
</reference>
<organism evidence="3 4">
    <name type="scientific">Litoribacillus peritrichatus</name>
    <dbReference type="NCBI Taxonomy" id="718191"/>
    <lineage>
        <taxon>Bacteria</taxon>
        <taxon>Pseudomonadati</taxon>
        <taxon>Pseudomonadota</taxon>
        <taxon>Gammaproteobacteria</taxon>
        <taxon>Oceanospirillales</taxon>
        <taxon>Oceanospirillaceae</taxon>
        <taxon>Litoribacillus</taxon>
    </lineage>
</organism>
<comment type="caution">
    <text evidence="3">The sequence shown here is derived from an EMBL/GenBank/DDBJ whole genome shotgun (WGS) entry which is preliminary data.</text>
</comment>
<dbReference type="SUPFAM" id="SSF103647">
    <property type="entry name" value="TSP type-3 repeat"/>
    <property type="match status" value="2"/>
</dbReference>
<dbReference type="InterPro" id="IPR017897">
    <property type="entry name" value="Thrombospondin_3_rpt"/>
</dbReference>
<dbReference type="Proteomes" id="UP001501565">
    <property type="component" value="Unassembled WGS sequence"/>
</dbReference>
<gene>
    <name evidence="3" type="ORF">GCM10022277_08850</name>
</gene>
<accession>A0ABP7MBD1</accession>
<dbReference type="PANTHER" id="PTHR10199">
    <property type="entry name" value="THROMBOSPONDIN"/>
    <property type="match status" value="1"/>
</dbReference>
<keyword evidence="1" id="KW-0732">Signal</keyword>
<dbReference type="PROSITE" id="PS51234">
    <property type="entry name" value="TSP3"/>
    <property type="match status" value="1"/>
</dbReference>
<evidence type="ECO:0000313" key="3">
    <source>
        <dbReference type="EMBL" id="GAA3916361.1"/>
    </source>
</evidence>
<sequence length="342" mass="36925">MRNSLLTLVGYTALINTMMLPNAFSVDGYIGSVSEIEEQSCSKFLEYSCPDANENTYCITQKDDGGYSAQCLYNVSNVSFTSGTSGKIHFSNSTDFTVFECSTDCNSPPGQLGFIEVILTQQEADDYDQDKYPDIIDNCIFVANGLDEDDTQKNTDGDSYGDACDNCPTVASEDQSDTDGDGIGDVCDTNDDGWYNASTNQWVFGANGESVGDSLDDAVDNCDIDPNQQQEDLDGDGMGDVCDSDADNDGVPNFVDNCALSANPDQANSDYFSLRDDEGNRCDTDYDNDGFEDEVDNCVAFHSANLEDSDMDGIGDACDNCPSVPNFDQTDDNFDGIGNACQ</sequence>
<dbReference type="EMBL" id="BAABBN010000004">
    <property type="protein sequence ID" value="GAA3916361.1"/>
    <property type="molecule type" value="Genomic_DNA"/>
</dbReference>
<dbReference type="PANTHER" id="PTHR10199:SF100">
    <property type="entry name" value="THROMBOSPONDIN, ISOFORM A"/>
    <property type="match status" value="1"/>
</dbReference>
<evidence type="ECO:0000313" key="4">
    <source>
        <dbReference type="Proteomes" id="UP001501565"/>
    </source>
</evidence>
<dbReference type="Gene3D" id="4.10.1080.10">
    <property type="entry name" value="TSP type-3 repeat"/>
    <property type="match status" value="2"/>
</dbReference>
<dbReference type="Pfam" id="PF02412">
    <property type="entry name" value="TSP_3"/>
    <property type="match status" value="4"/>
</dbReference>